<dbReference type="AlphaFoldDB" id="A0A429X9U8"/>
<dbReference type="InterPro" id="IPR007499">
    <property type="entry name" value="ERF_bacteria_virus"/>
</dbReference>
<feature type="region of interest" description="Disordered" evidence="1">
    <location>
        <begin position="217"/>
        <end position="253"/>
    </location>
</feature>
<organism evidence="2 3">
    <name type="scientific">Siminovitchia terrae</name>
    <name type="common">Bacillus terrae</name>
    <dbReference type="NCBI Taxonomy" id="1914933"/>
    <lineage>
        <taxon>Bacteria</taxon>
        <taxon>Bacillati</taxon>
        <taxon>Bacillota</taxon>
        <taxon>Bacilli</taxon>
        <taxon>Bacillales</taxon>
        <taxon>Bacillaceae</taxon>
        <taxon>Siminovitchia</taxon>
    </lineage>
</organism>
<accession>A0A429X9U8</accession>
<gene>
    <name evidence="2" type="ORF">D5F11_009050</name>
</gene>
<comment type="caution">
    <text evidence="2">The sequence shown here is derived from an EMBL/GenBank/DDBJ whole genome shotgun (WGS) entry which is preliminary data.</text>
</comment>
<protein>
    <submittedName>
        <fullName evidence="2">Uncharacterized protein</fullName>
    </submittedName>
</protein>
<reference evidence="2 3" key="1">
    <citation type="submission" date="2018-12" db="EMBL/GenBank/DDBJ databases">
        <authorList>
            <person name="Sun L."/>
            <person name="Chen Z."/>
        </authorList>
    </citation>
    <scope>NUCLEOTIDE SEQUENCE [LARGE SCALE GENOMIC DNA]</scope>
    <source>
        <strain evidence="2 3">LMG 29736</strain>
    </source>
</reference>
<evidence type="ECO:0000313" key="3">
    <source>
        <dbReference type="Proteomes" id="UP000287296"/>
    </source>
</evidence>
<proteinExistence type="predicted"/>
<sequence length="439" mass="48814">MTFIIKSDVQPNEKSNIIQKLVELRKTVTYLQKDSRGPQFQYVSSSAVLGALREKMDELGLMLFPRVVGKKCTVTVDSKGRNNIFTELDIDFTWVDQESWDQVVIPFYAQGIDLAGEKGVGKALTYAEKFFLLKQFNIATDQEDPDSFQNKIDHSVPRFISKEQVAELDGFAREISQLRNVPFDSVLATLNARSLDKVPVEQYFGVRDQLLMMLHGARQAKQGQTAPNTQPANQDNPQNQQGANMQPGQEQTAPEANVVKGAFIVRNYTIDTSPQKIQFGKLEVVRKDSGEPLSVLVKDNEQLMNSLNGVEPNTELQLVMNVQNGFYFLQSYLGNVSGNVQQNQTAQPETNAAPPQTNEKPFHSFVINGVERGTASGNVPYVKLFATPFGSQDEIIIIANDSQVVQATEGFQQGMQVSLQTRQENGWTYLVGVGAQHAS</sequence>
<feature type="compositionally biased region" description="Low complexity" evidence="1">
    <location>
        <begin position="226"/>
        <end position="244"/>
    </location>
</feature>
<dbReference type="RefSeq" id="WP_120119299.1">
    <property type="nucleotide sequence ID" value="NZ_QYTW02000006.1"/>
</dbReference>
<dbReference type="OrthoDB" id="1976435at2"/>
<dbReference type="Pfam" id="PF04404">
    <property type="entry name" value="ERF"/>
    <property type="match status" value="1"/>
</dbReference>
<dbReference type="EMBL" id="QYTW02000006">
    <property type="protein sequence ID" value="RST60194.1"/>
    <property type="molecule type" value="Genomic_DNA"/>
</dbReference>
<evidence type="ECO:0000256" key="1">
    <source>
        <dbReference type="SAM" id="MobiDB-lite"/>
    </source>
</evidence>
<name>A0A429X9U8_SIMTE</name>
<evidence type="ECO:0000313" key="2">
    <source>
        <dbReference type="EMBL" id="RST60194.1"/>
    </source>
</evidence>
<dbReference type="Proteomes" id="UP000287296">
    <property type="component" value="Unassembled WGS sequence"/>
</dbReference>